<sequence length="685" mass="78456">MLYRFLQSNPGIRLILPLILGILLGNYVSIQSSYLLLLLGCVFLLNFIFIKLPSLKSRGSGKLIFLFLVILGIFLVHHSEESYAPPKNLKTHYIKAIILDGAKESKFNLSFPIRVFMLENGDEIQSTNFKSIVYLPKDSVVRSWNYGDTIIGELNFSLLHDNSNPYAFNYANFLQRRQIYCTARGKFENIKWNPIVRFSIYRFAREVQEHLSGILEKYIPDVEASGFLQAMTLGNKSELNTEVQSNFSTSGVIHVLAVSGLHVGILFLLINIVLRPLRGSKRGRIFLVCTGVTTIWAFAFVSGLSVSVIRAATMFSMMQFALLSLRPYRIYNTIAISAFLLLLYNPFYIYEVGFQLSYFAVLAIVTFMPLWEKKIQRKNRWFDKFRQLIFVSLAAQLGVAPLILYYFHQLPTYFLLGNLIVLTLAPFMLGGSLLVILLSALPWLAGFFGQIVSWFTEICLWIVSSIAKLPYATWIDYSLDFYQLFIIYSILLLSIFYSIKKKGFYFFLMLGMVLTLISYTSIRSFQEVNQEILVVHQVNNSSCYSLLKGQNAILYSSKNLTDNTMEFVVKPLWDARGIKSSSKVLLSKKATEESSRTKYKHFLIKRKHIVLCPFQLPSLEKAFDIDIIVFGKYSEWESALRNYNPRLIILDSSFSNRQSQKLIKELSALSYSVYDVNSKGAFVLD</sequence>
<feature type="domain" description="DUF4131" evidence="8">
    <location>
        <begin position="30"/>
        <end position="185"/>
    </location>
</feature>
<dbReference type="RefSeq" id="WP_116496343.1">
    <property type="nucleotide sequence ID" value="NZ_QENZ01000004.1"/>
</dbReference>
<name>A0A7L4UPH6_BALHA</name>
<feature type="transmembrane region" description="Helical" evidence="6">
    <location>
        <begin position="356"/>
        <end position="373"/>
    </location>
</feature>
<feature type="transmembrane region" description="Helical" evidence="6">
    <location>
        <begin position="285"/>
        <end position="302"/>
    </location>
</feature>
<dbReference type="EMBL" id="QENZ01000004">
    <property type="protein sequence ID" value="PVX50787.1"/>
    <property type="molecule type" value="Genomic_DNA"/>
</dbReference>
<dbReference type="Pfam" id="PF03772">
    <property type="entry name" value="Competence"/>
    <property type="match status" value="1"/>
</dbReference>
<comment type="subcellular location">
    <subcellularLocation>
        <location evidence="1">Cell membrane</location>
        <topology evidence="1">Multi-pass membrane protein</topology>
    </subcellularLocation>
</comment>
<feature type="transmembrane region" description="Helical" evidence="6">
    <location>
        <begin position="504"/>
        <end position="522"/>
    </location>
</feature>
<protein>
    <submittedName>
        <fullName evidence="9">Competence protein ComEC</fullName>
    </submittedName>
</protein>
<gene>
    <name evidence="9" type="ORF">C7377_1103</name>
</gene>
<evidence type="ECO:0000256" key="1">
    <source>
        <dbReference type="ARBA" id="ARBA00004651"/>
    </source>
</evidence>
<feature type="transmembrane region" description="Helical" evidence="6">
    <location>
        <begin position="479"/>
        <end position="497"/>
    </location>
</feature>
<comment type="caution">
    <text evidence="9">The sequence shown here is derived from an EMBL/GenBank/DDBJ whole genome shotgun (WGS) entry which is preliminary data.</text>
</comment>
<dbReference type="Pfam" id="PF13567">
    <property type="entry name" value="DUF4131"/>
    <property type="match status" value="1"/>
</dbReference>
<keyword evidence="2" id="KW-1003">Cell membrane</keyword>
<accession>A0A7L4UPH6</accession>
<feature type="domain" description="ComEC/Rec2-related protein" evidence="7">
    <location>
        <begin position="231"/>
        <end position="498"/>
    </location>
</feature>
<evidence type="ECO:0000313" key="9">
    <source>
        <dbReference type="EMBL" id="PVX50787.1"/>
    </source>
</evidence>
<organism evidence="9 10">
    <name type="scientific">Balneicella halophila</name>
    <dbReference type="NCBI Taxonomy" id="1537566"/>
    <lineage>
        <taxon>Bacteria</taxon>
        <taxon>Pseudomonadati</taxon>
        <taxon>Bacteroidota</taxon>
        <taxon>Bacteroidia</taxon>
        <taxon>Bacteroidales</taxon>
        <taxon>Balneicellaceae</taxon>
        <taxon>Balneicella</taxon>
    </lineage>
</organism>
<dbReference type="InterPro" id="IPR052159">
    <property type="entry name" value="Competence_DNA_uptake"/>
</dbReference>
<dbReference type="NCBIfam" id="TIGR00360">
    <property type="entry name" value="ComEC_N-term"/>
    <property type="match status" value="1"/>
</dbReference>
<dbReference type="OrthoDB" id="9761531at2"/>
<feature type="transmembrane region" description="Helical" evidence="6">
    <location>
        <begin position="12"/>
        <end position="28"/>
    </location>
</feature>
<evidence type="ECO:0000256" key="5">
    <source>
        <dbReference type="ARBA" id="ARBA00023136"/>
    </source>
</evidence>
<keyword evidence="10" id="KW-1185">Reference proteome</keyword>
<feature type="transmembrane region" description="Helical" evidence="6">
    <location>
        <begin position="59"/>
        <end position="77"/>
    </location>
</feature>
<evidence type="ECO:0000256" key="4">
    <source>
        <dbReference type="ARBA" id="ARBA00022989"/>
    </source>
</evidence>
<dbReference type="InterPro" id="IPR025405">
    <property type="entry name" value="DUF4131"/>
</dbReference>
<feature type="transmembrane region" description="Helical" evidence="6">
    <location>
        <begin position="330"/>
        <end position="350"/>
    </location>
</feature>
<feature type="transmembrane region" description="Helical" evidence="6">
    <location>
        <begin position="385"/>
        <end position="407"/>
    </location>
</feature>
<dbReference type="PANTHER" id="PTHR30619">
    <property type="entry name" value="DNA INTERNALIZATION/COMPETENCE PROTEIN COMEC/REC2"/>
    <property type="match status" value="1"/>
</dbReference>
<evidence type="ECO:0000259" key="8">
    <source>
        <dbReference type="Pfam" id="PF13567"/>
    </source>
</evidence>
<feature type="transmembrane region" description="Helical" evidence="6">
    <location>
        <begin position="251"/>
        <end position="273"/>
    </location>
</feature>
<dbReference type="Proteomes" id="UP000251835">
    <property type="component" value="Unassembled WGS sequence"/>
</dbReference>
<feature type="transmembrane region" description="Helical" evidence="6">
    <location>
        <begin position="444"/>
        <end position="467"/>
    </location>
</feature>
<evidence type="ECO:0000313" key="10">
    <source>
        <dbReference type="Proteomes" id="UP000251835"/>
    </source>
</evidence>
<feature type="transmembrane region" description="Helical" evidence="6">
    <location>
        <begin position="413"/>
        <end position="437"/>
    </location>
</feature>
<keyword evidence="5 6" id="KW-0472">Membrane</keyword>
<dbReference type="InterPro" id="IPR004477">
    <property type="entry name" value="ComEC_N"/>
</dbReference>
<dbReference type="GO" id="GO:0005886">
    <property type="term" value="C:plasma membrane"/>
    <property type="evidence" value="ECO:0007669"/>
    <property type="project" value="UniProtKB-SubCell"/>
</dbReference>
<evidence type="ECO:0000256" key="3">
    <source>
        <dbReference type="ARBA" id="ARBA00022692"/>
    </source>
</evidence>
<dbReference type="AlphaFoldDB" id="A0A7L4UPH6"/>
<keyword evidence="4 6" id="KW-1133">Transmembrane helix</keyword>
<proteinExistence type="predicted"/>
<evidence type="ECO:0000259" key="7">
    <source>
        <dbReference type="Pfam" id="PF03772"/>
    </source>
</evidence>
<keyword evidence="3 6" id="KW-0812">Transmembrane</keyword>
<evidence type="ECO:0000256" key="6">
    <source>
        <dbReference type="SAM" id="Phobius"/>
    </source>
</evidence>
<reference evidence="9 10" key="1">
    <citation type="submission" date="2018-05" db="EMBL/GenBank/DDBJ databases">
        <title>Genomic Encyclopedia of Type Strains, Phase IV (KMG-IV): sequencing the most valuable type-strain genomes for metagenomic binning, comparative biology and taxonomic classification.</title>
        <authorList>
            <person name="Goeker M."/>
        </authorList>
    </citation>
    <scope>NUCLEOTIDE SEQUENCE [LARGE SCALE GENOMIC DNA]</scope>
    <source>
        <strain evidence="9 10">DSM 28579</strain>
    </source>
</reference>
<feature type="transmembrane region" description="Helical" evidence="6">
    <location>
        <begin position="34"/>
        <end position="52"/>
    </location>
</feature>
<evidence type="ECO:0000256" key="2">
    <source>
        <dbReference type="ARBA" id="ARBA00022475"/>
    </source>
</evidence>
<dbReference type="PANTHER" id="PTHR30619:SF1">
    <property type="entry name" value="RECOMBINATION PROTEIN 2"/>
    <property type="match status" value="1"/>
</dbReference>